<feature type="modified residue" description="4-aspartylphosphate" evidence="5">
    <location>
        <position position="75"/>
    </location>
</feature>
<dbReference type="Pfam" id="PF00072">
    <property type="entry name" value="Response_reg"/>
    <property type="match status" value="1"/>
</dbReference>
<evidence type="ECO:0000256" key="5">
    <source>
        <dbReference type="PROSITE-ProRule" id="PRU00169"/>
    </source>
</evidence>
<evidence type="ECO:0000259" key="7">
    <source>
        <dbReference type="PROSITE" id="PS50110"/>
    </source>
</evidence>
<dbReference type="InterPro" id="IPR009057">
    <property type="entry name" value="Homeodomain-like_sf"/>
</dbReference>
<feature type="domain" description="Response regulatory" evidence="7">
    <location>
        <begin position="27"/>
        <end position="142"/>
    </location>
</feature>
<dbReference type="OrthoDB" id="9809670at2"/>
<keyword evidence="3" id="KW-0238">DNA-binding</keyword>
<dbReference type="SMART" id="SM00342">
    <property type="entry name" value="HTH_ARAC"/>
    <property type="match status" value="1"/>
</dbReference>
<dbReference type="PANTHER" id="PTHR43547">
    <property type="entry name" value="TWO-COMPONENT HISTIDINE KINASE"/>
    <property type="match status" value="1"/>
</dbReference>
<evidence type="ECO:0000256" key="3">
    <source>
        <dbReference type="ARBA" id="ARBA00023125"/>
    </source>
</evidence>
<dbReference type="SUPFAM" id="SSF46689">
    <property type="entry name" value="Homeodomain-like"/>
    <property type="match status" value="1"/>
</dbReference>
<dbReference type="Gene3D" id="1.10.10.60">
    <property type="entry name" value="Homeodomain-like"/>
    <property type="match status" value="1"/>
</dbReference>
<gene>
    <name evidence="8" type="ORF">EZ428_12600</name>
</gene>
<keyword evidence="2" id="KW-0805">Transcription regulation</keyword>
<dbReference type="PROSITE" id="PS00041">
    <property type="entry name" value="HTH_ARAC_FAMILY_1"/>
    <property type="match status" value="1"/>
</dbReference>
<dbReference type="InterPro" id="IPR018060">
    <property type="entry name" value="HTH_AraC"/>
</dbReference>
<dbReference type="PANTHER" id="PTHR43547:SF2">
    <property type="entry name" value="HYBRID SIGNAL TRANSDUCTION HISTIDINE KINASE C"/>
    <property type="match status" value="1"/>
</dbReference>
<dbReference type="InterPro" id="IPR018062">
    <property type="entry name" value="HTH_AraC-typ_CS"/>
</dbReference>
<feature type="domain" description="HTH araC/xylS-type" evidence="6">
    <location>
        <begin position="174"/>
        <end position="273"/>
    </location>
</feature>
<dbReference type="RefSeq" id="WP_131553524.1">
    <property type="nucleotide sequence ID" value="NZ_SJSK01000003.1"/>
</dbReference>
<keyword evidence="1 5" id="KW-0597">Phosphoprotein</keyword>
<dbReference type="AlphaFoldDB" id="A0A4R0MV94"/>
<dbReference type="GO" id="GO:0000155">
    <property type="term" value="F:phosphorelay sensor kinase activity"/>
    <property type="evidence" value="ECO:0007669"/>
    <property type="project" value="TreeGrafter"/>
</dbReference>
<evidence type="ECO:0000256" key="2">
    <source>
        <dbReference type="ARBA" id="ARBA00023015"/>
    </source>
</evidence>
<dbReference type="InterPro" id="IPR011006">
    <property type="entry name" value="CheY-like_superfamily"/>
</dbReference>
<dbReference type="GO" id="GO:0003700">
    <property type="term" value="F:DNA-binding transcription factor activity"/>
    <property type="evidence" value="ECO:0007669"/>
    <property type="project" value="InterPro"/>
</dbReference>
<dbReference type="GO" id="GO:0043565">
    <property type="term" value="F:sequence-specific DNA binding"/>
    <property type="evidence" value="ECO:0007669"/>
    <property type="project" value="InterPro"/>
</dbReference>
<reference evidence="8 9" key="1">
    <citation type="submission" date="2019-02" db="EMBL/GenBank/DDBJ databases">
        <title>Pedobacter sp. RP-1-13 sp. nov., isolated from Arctic soil.</title>
        <authorList>
            <person name="Dahal R.H."/>
        </authorList>
    </citation>
    <scope>NUCLEOTIDE SEQUENCE [LARGE SCALE GENOMIC DNA]</scope>
    <source>
        <strain evidence="8 9">RP-1-13</strain>
    </source>
</reference>
<dbReference type="Proteomes" id="UP000292884">
    <property type="component" value="Unassembled WGS sequence"/>
</dbReference>
<evidence type="ECO:0000313" key="8">
    <source>
        <dbReference type="EMBL" id="TCC90122.1"/>
    </source>
</evidence>
<evidence type="ECO:0000256" key="1">
    <source>
        <dbReference type="ARBA" id="ARBA00022553"/>
    </source>
</evidence>
<dbReference type="Gene3D" id="3.40.50.2300">
    <property type="match status" value="1"/>
</dbReference>
<dbReference type="InterPro" id="IPR001789">
    <property type="entry name" value="Sig_transdc_resp-reg_receiver"/>
</dbReference>
<evidence type="ECO:0000313" key="9">
    <source>
        <dbReference type="Proteomes" id="UP000292884"/>
    </source>
</evidence>
<comment type="caution">
    <text evidence="8">The sequence shown here is derived from an EMBL/GenBank/DDBJ whole genome shotgun (WGS) entry which is preliminary data.</text>
</comment>
<proteinExistence type="predicted"/>
<accession>A0A4R0MV94</accession>
<protein>
    <submittedName>
        <fullName evidence="8">Response regulator</fullName>
    </submittedName>
</protein>
<name>A0A4R0MV94_9SPHI</name>
<organism evidence="8 9">
    <name type="scientific">Pedobacter frigiditerrae</name>
    <dbReference type="NCBI Taxonomy" id="2530452"/>
    <lineage>
        <taxon>Bacteria</taxon>
        <taxon>Pseudomonadati</taxon>
        <taxon>Bacteroidota</taxon>
        <taxon>Sphingobacteriia</taxon>
        <taxon>Sphingobacteriales</taxon>
        <taxon>Sphingobacteriaceae</taxon>
        <taxon>Pedobacter</taxon>
    </lineage>
</organism>
<dbReference type="SUPFAM" id="SSF52172">
    <property type="entry name" value="CheY-like"/>
    <property type="match status" value="1"/>
</dbReference>
<evidence type="ECO:0000256" key="4">
    <source>
        <dbReference type="ARBA" id="ARBA00023163"/>
    </source>
</evidence>
<dbReference type="PROSITE" id="PS01124">
    <property type="entry name" value="HTH_ARAC_FAMILY_2"/>
    <property type="match status" value="1"/>
</dbReference>
<dbReference type="SMART" id="SM00448">
    <property type="entry name" value="REC"/>
    <property type="match status" value="1"/>
</dbReference>
<dbReference type="Pfam" id="PF12833">
    <property type="entry name" value="HTH_18"/>
    <property type="match status" value="1"/>
</dbReference>
<sequence>MDNQSNPLSLIPLSQTPASSHAANTKTILLVEDDFELSSLLKQLFEKEYVIYEAKDADSAMSIALEKNPDLIISDTLMPEMNGVDFCKLIKQTFATSHIPFILLSGKDTLDSKLEGLRAGTDFHFAKPLSAELLTLTIKNIFLQQQKLKERYTDHYLADHTELVCSEKGNIFVNKLLEIIEKHIDSEDLGVEFLCNHLFISRTKLYQKIKSFTNQSVGEFVRTVRLKKAIHIMTHEDVTISEVAERIGLPNVSNFSRFFKKAQGKSPLQFIQSLKKQTPTKTWSYLIMNSYFLNFCILLE</sequence>
<keyword evidence="4" id="KW-0804">Transcription</keyword>
<dbReference type="PROSITE" id="PS50110">
    <property type="entry name" value="RESPONSE_REGULATORY"/>
    <property type="match status" value="1"/>
</dbReference>
<keyword evidence="9" id="KW-1185">Reference proteome</keyword>
<dbReference type="EMBL" id="SJSK01000003">
    <property type="protein sequence ID" value="TCC90122.1"/>
    <property type="molecule type" value="Genomic_DNA"/>
</dbReference>
<dbReference type="CDD" id="cd17574">
    <property type="entry name" value="REC_OmpR"/>
    <property type="match status" value="1"/>
</dbReference>
<evidence type="ECO:0000259" key="6">
    <source>
        <dbReference type="PROSITE" id="PS01124"/>
    </source>
</evidence>